<feature type="binding site" evidence="16">
    <location>
        <position position="393"/>
    </location>
    <ligand>
        <name>ATP</name>
        <dbReference type="ChEBI" id="CHEBI:30616"/>
    </ligand>
</feature>
<evidence type="ECO:0000259" key="19">
    <source>
        <dbReference type="PROSITE" id="PS50011"/>
    </source>
</evidence>
<keyword evidence="5" id="KW-0808">Transferase</keyword>
<dbReference type="FunFam" id="1.10.510.10:FF:000240">
    <property type="entry name" value="Lectin-domain containing receptor kinase A4.3"/>
    <property type="match status" value="1"/>
</dbReference>
<dbReference type="InterPro" id="IPR000719">
    <property type="entry name" value="Prot_kinase_dom"/>
</dbReference>
<dbReference type="GO" id="GO:0030246">
    <property type="term" value="F:carbohydrate binding"/>
    <property type="evidence" value="ECO:0007669"/>
    <property type="project" value="UniProtKB-KW"/>
</dbReference>
<proteinExistence type="inferred from homology"/>
<reference evidence="20" key="1">
    <citation type="submission" date="2023-03" db="EMBL/GenBank/DDBJ databases">
        <authorList>
            <person name="Julca I."/>
        </authorList>
    </citation>
    <scope>NUCLEOTIDE SEQUENCE</scope>
</reference>
<dbReference type="EMBL" id="OX459124">
    <property type="protein sequence ID" value="CAI9113183.1"/>
    <property type="molecule type" value="Genomic_DNA"/>
</dbReference>
<evidence type="ECO:0000256" key="16">
    <source>
        <dbReference type="PROSITE-ProRule" id="PRU10141"/>
    </source>
</evidence>
<dbReference type="InterPro" id="IPR050528">
    <property type="entry name" value="L-type_Lectin-RKs"/>
</dbReference>
<dbReference type="SUPFAM" id="SSF49899">
    <property type="entry name" value="Concanavalin A-like lectins/glucanases"/>
    <property type="match status" value="1"/>
</dbReference>
<comment type="similarity">
    <text evidence="3">In the C-terminal section; belongs to the protein kinase superfamily. Ser/Thr protein kinase family.</text>
</comment>
<dbReference type="SUPFAM" id="SSF56112">
    <property type="entry name" value="Protein kinase-like (PK-like)"/>
    <property type="match status" value="1"/>
</dbReference>
<dbReference type="GO" id="GO:0005886">
    <property type="term" value="C:plasma membrane"/>
    <property type="evidence" value="ECO:0007669"/>
    <property type="project" value="UniProtKB-SubCell"/>
</dbReference>
<keyword evidence="9 16" id="KW-0547">Nucleotide-binding</keyword>
<dbReference type="PANTHER" id="PTHR27007">
    <property type="match status" value="1"/>
</dbReference>
<keyword evidence="15" id="KW-0325">Glycoprotein</keyword>
<dbReference type="InterPro" id="IPR000985">
    <property type="entry name" value="Lectin_LegA_CS"/>
</dbReference>
<dbReference type="PROSITE" id="PS00107">
    <property type="entry name" value="PROTEIN_KINASE_ATP"/>
    <property type="match status" value="1"/>
</dbReference>
<evidence type="ECO:0000256" key="14">
    <source>
        <dbReference type="ARBA" id="ARBA00023170"/>
    </source>
</evidence>
<sequence>MGSLFALVFLVTFLSASSLEFNLPSIGQPETGMINVTLDAYISNQGIKLTPEERRTAQAGKSGRATYLEPLHLWDKSSGLVTNFSTNFSFLILADSPDGFADGLTFFLTPVGSRILETNASYSGGGSLGLGNRTSTENVPLVAIEFDTWKNVWDVQDGPHVGIDINSFVSVTSIPWANNMTQDNVNTAWITYDSVAMNLTVSFTGVQNNLVSIDSLSYVIDLREYLPEWVTFGFSGATGRYFETHNIKSWGFYSSLPESMNLEPASSPSPEDAEPPPTPVVQERRIAGVNSGKLNKNIEIGMIASLVALIFLLALLGYEYWKKRTKEAKPAELELDITMDTEFEKGSGARKFSYSELTRATKSFSEDEKLGEGGFGSVYRGFLKDMNSFVAVKRVSRDSNQGLKEYASEVTIINRLRHRNLVQLIGWCHEKGNLLLVYEFMPNGSLDCHLFKDRTLLSWETRYKIALGLASALLYLHEEWEQCIVHRDIKSSNIMLDSSFNAKLGDFGLARLVDHEKTSQTMTLAGTLGYMAPECATTGKASKESDVYSFGIVALEIACGRKAVDFNAPANQGILVQWIWELYGKGELLEGADPKLGSDFVEEQMERLMTVGLCCAHPDSASRPSIRQVIHLLNSESHLPNLPPKMPIPTYASPAFAMYSPSFFHTRNDGTDDDSYALQSSNPSSNVASSSGLTASTKSAVSSASNPRI</sequence>
<keyword evidence="8" id="KW-0430">Lectin</keyword>
<evidence type="ECO:0000256" key="2">
    <source>
        <dbReference type="ARBA" id="ARBA00008536"/>
    </source>
</evidence>
<evidence type="ECO:0000256" key="6">
    <source>
        <dbReference type="ARBA" id="ARBA00022692"/>
    </source>
</evidence>
<evidence type="ECO:0000256" key="4">
    <source>
        <dbReference type="ARBA" id="ARBA00022475"/>
    </source>
</evidence>
<dbReference type="InterPro" id="IPR001220">
    <property type="entry name" value="Legume_lectin_dom"/>
</dbReference>
<feature type="region of interest" description="Disordered" evidence="17">
    <location>
        <begin position="670"/>
        <end position="709"/>
    </location>
</feature>
<evidence type="ECO:0000256" key="17">
    <source>
        <dbReference type="SAM" id="MobiDB-lite"/>
    </source>
</evidence>
<evidence type="ECO:0000256" key="15">
    <source>
        <dbReference type="ARBA" id="ARBA00023180"/>
    </source>
</evidence>
<dbReference type="Gene3D" id="2.60.120.200">
    <property type="match status" value="1"/>
</dbReference>
<gene>
    <name evidence="20" type="ORF">OLC1_LOCUS20238</name>
</gene>
<dbReference type="GO" id="GO:0002229">
    <property type="term" value="P:defense response to oomycetes"/>
    <property type="evidence" value="ECO:0007669"/>
    <property type="project" value="UniProtKB-ARBA"/>
</dbReference>
<dbReference type="Pfam" id="PF00139">
    <property type="entry name" value="Lectin_legB"/>
    <property type="match status" value="1"/>
</dbReference>
<evidence type="ECO:0000256" key="7">
    <source>
        <dbReference type="ARBA" id="ARBA00022729"/>
    </source>
</evidence>
<name>A0AAV1DZ43_OLDCO</name>
<keyword evidence="4" id="KW-1003">Cell membrane</keyword>
<feature type="domain" description="Protein kinase" evidence="19">
    <location>
        <begin position="364"/>
        <end position="639"/>
    </location>
</feature>
<dbReference type="Gene3D" id="1.10.510.10">
    <property type="entry name" value="Transferase(Phosphotransferase) domain 1"/>
    <property type="match status" value="1"/>
</dbReference>
<keyword evidence="11 16" id="KW-0067">ATP-binding</keyword>
<dbReference type="CDD" id="cd14066">
    <property type="entry name" value="STKc_IRAK"/>
    <property type="match status" value="1"/>
</dbReference>
<keyword evidence="14" id="KW-0675">Receptor</keyword>
<dbReference type="SMART" id="SM00220">
    <property type="entry name" value="S_TKc"/>
    <property type="match status" value="1"/>
</dbReference>
<evidence type="ECO:0000256" key="1">
    <source>
        <dbReference type="ARBA" id="ARBA00004251"/>
    </source>
</evidence>
<dbReference type="Pfam" id="PF00069">
    <property type="entry name" value="Pkinase"/>
    <property type="match status" value="1"/>
</dbReference>
<evidence type="ECO:0000256" key="9">
    <source>
        <dbReference type="ARBA" id="ARBA00022741"/>
    </source>
</evidence>
<dbReference type="Gene3D" id="3.30.200.20">
    <property type="entry name" value="Phosphorylase Kinase, domain 1"/>
    <property type="match status" value="1"/>
</dbReference>
<evidence type="ECO:0000256" key="5">
    <source>
        <dbReference type="ARBA" id="ARBA00022679"/>
    </source>
</evidence>
<evidence type="ECO:0000256" key="12">
    <source>
        <dbReference type="ARBA" id="ARBA00022989"/>
    </source>
</evidence>
<dbReference type="InterPro" id="IPR013320">
    <property type="entry name" value="ConA-like_dom_sf"/>
</dbReference>
<dbReference type="InterPro" id="IPR008271">
    <property type="entry name" value="Ser/Thr_kinase_AS"/>
</dbReference>
<dbReference type="FunFam" id="3.30.200.20:FF:000168">
    <property type="entry name" value="L-type lectin-domain containing receptor kinase IX.1"/>
    <property type="match status" value="1"/>
</dbReference>
<dbReference type="InterPro" id="IPR011009">
    <property type="entry name" value="Kinase-like_dom_sf"/>
</dbReference>
<keyword evidence="10" id="KW-0418">Kinase</keyword>
<organism evidence="20 21">
    <name type="scientific">Oldenlandia corymbosa var. corymbosa</name>
    <dbReference type="NCBI Taxonomy" id="529605"/>
    <lineage>
        <taxon>Eukaryota</taxon>
        <taxon>Viridiplantae</taxon>
        <taxon>Streptophyta</taxon>
        <taxon>Embryophyta</taxon>
        <taxon>Tracheophyta</taxon>
        <taxon>Spermatophyta</taxon>
        <taxon>Magnoliopsida</taxon>
        <taxon>eudicotyledons</taxon>
        <taxon>Gunneridae</taxon>
        <taxon>Pentapetalae</taxon>
        <taxon>asterids</taxon>
        <taxon>lamiids</taxon>
        <taxon>Gentianales</taxon>
        <taxon>Rubiaceae</taxon>
        <taxon>Rubioideae</taxon>
        <taxon>Spermacoceae</taxon>
        <taxon>Hedyotis-Oldenlandia complex</taxon>
        <taxon>Oldenlandia</taxon>
    </lineage>
</organism>
<dbReference type="PROSITE" id="PS50011">
    <property type="entry name" value="PROTEIN_KINASE_DOM"/>
    <property type="match status" value="1"/>
</dbReference>
<evidence type="ECO:0000256" key="18">
    <source>
        <dbReference type="SAM" id="SignalP"/>
    </source>
</evidence>
<keyword evidence="21" id="KW-1185">Reference proteome</keyword>
<dbReference type="GO" id="GO:0005524">
    <property type="term" value="F:ATP binding"/>
    <property type="evidence" value="ECO:0007669"/>
    <property type="project" value="UniProtKB-UniRule"/>
</dbReference>
<accession>A0AAV1DZ43</accession>
<keyword evidence="6" id="KW-0812">Transmembrane</keyword>
<evidence type="ECO:0000256" key="10">
    <source>
        <dbReference type="ARBA" id="ARBA00022777"/>
    </source>
</evidence>
<dbReference type="PROSITE" id="PS00108">
    <property type="entry name" value="PROTEIN_KINASE_ST"/>
    <property type="match status" value="1"/>
</dbReference>
<protein>
    <submittedName>
        <fullName evidence="20">OLC1v1013748C1</fullName>
    </submittedName>
</protein>
<comment type="subcellular location">
    <subcellularLocation>
        <location evidence="1">Cell membrane</location>
        <topology evidence="1">Single-pass type I membrane protein</topology>
    </subcellularLocation>
</comment>
<evidence type="ECO:0000256" key="13">
    <source>
        <dbReference type="ARBA" id="ARBA00023136"/>
    </source>
</evidence>
<dbReference type="PROSITE" id="PS00308">
    <property type="entry name" value="LECTIN_LEGUME_ALPHA"/>
    <property type="match status" value="1"/>
</dbReference>
<feature type="signal peptide" evidence="18">
    <location>
        <begin position="1"/>
        <end position="18"/>
    </location>
</feature>
<evidence type="ECO:0000256" key="11">
    <source>
        <dbReference type="ARBA" id="ARBA00022840"/>
    </source>
</evidence>
<evidence type="ECO:0000256" key="8">
    <source>
        <dbReference type="ARBA" id="ARBA00022734"/>
    </source>
</evidence>
<feature type="chain" id="PRO_5043359442" evidence="18">
    <location>
        <begin position="19"/>
        <end position="709"/>
    </location>
</feature>
<comment type="similarity">
    <text evidence="2">In the N-terminal section; belongs to the leguminous lectin family.</text>
</comment>
<dbReference type="InterPro" id="IPR017441">
    <property type="entry name" value="Protein_kinase_ATP_BS"/>
</dbReference>
<dbReference type="AlphaFoldDB" id="A0AAV1DZ43"/>
<keyword evidence="7 18" id="KW-0732">Signal</keyword>
<evidence type="ECO:0000313" key="20">
    <source>
        <dbReference type="EMBL" id="CAI9113183.1"/>
    </source>
</evidence>
<dbReference type="GO" id="GO:0004672">
    <property type="term" value="F:protein kinase activity"/>
    <property type="evidence" value="ECO:0007669"/>
    <property type="project" value="InterPro"/>
</dbReference>
<keyword evidence="12" id="KW-1133">Transmembrane helix</keyword>
<keyword evidence="13" id="KW-0472">Membrane</keyword>
<dbReference type="CDD" id="cd06899">
    <property type="entry name" value="lectin_legume_LecRK_Arcelin_ConA"/>
    <property type="match status" value="1"/>
</dbReference>
<evidence type="ECO:0000256" key="3">
    <source>
        <dbReference type="ARBA" id="ARBA00010217"/>
    </source>
</evidence>
<feature type="compositionally biased region" description="Low complexity" evidence="17">
    <location>
        <begin position="680"/>
        <end position="709"/>
    </location>
</feature>
<dbReference type="Proteomes" id="UP001161247">
    <property type="component" value="Chromosome 7"/>
</dbReference>
<evidence type="ECO:0000313" key="21">
    <source>
        <dbReference type="Proteomes" id="UP001161247"/>
    </source>
</evidence>